<dbReference type="GO" id="GO:0016020">
    <property type="term" value="C:membrane"/>
    <property type="evidence" value="ECO:0007669"/>
    <property type="project" value="UniProtKB-SubCell"/>
</dbReference>
<evidence type="ECO:0000256" key="12">
    <source>
        <dbReference type="RuleBase" id="RU000461"/>
    </source>
</evidence>
<protein>
    <recommendedName>
        <fullName evidence="14">Cytochrome P450</fullName>
    </recommendedName>
</protein>
<dbReference type="InterPro" id="IPR017972">
    <property type="entry name" value="Cyt_P450_CS"/>
</dbReference>
<dbReference type="CDD" id="cd20653">
    <property type="entry name" value="CYP81"/>
    <property type="match status" value="1"/>
</dbReference>
<evidence type="ECO:0000256" key="4">
    <source>
        <dbReference type="ARBA" id="ARBA00022692"/>
    </source>
</evidence>
<organism evidence="13">
    <name type="scientific">Salix viminalis</name>
    <name type="common">Common osier</name>
    <name type="synonym">Basket willow</name>
    <dbReference type="NCBI Taxonomy" id="40686"/>
    <lineage>
        <taxon>Eukaryota</taxon>
        <taxon>Viridiplantae</taxon>
        <taxon>Streptophyta</taxon>
        <taxon>Embryophyta</taxon>
        <taxon>Tracheophyta</taxon>
        <taxon>Spermatophyta</taxon>
        <taxon>Magnoliopsida</taxon>
        <taxon>eudicotyledons</taxon>
        <taxon>Gunneridae</taxon>
        <taxon>Pentapetalae</taxon>
        <taxon>rosids</taxon>
        <taxon>fabids</taxon>
        <taxon>Malpighiales</taxon>
        <taxon>Salicaceae</taxon>
        <taxon>Saliceae</taxon>
        <taxon>Salix</taxon>
    </lineage>
</organism>
<feature type="binding site" description="axial binding residue" evidence="11">
    <location>
        <position position="460"/>
    </location>
    <ligand>
        <name>heme</name>
        <dbReference type="ChEBI" id="CHEBI:30413"/>
    </ligand>
    <ligandPart>
        <name>Fe</name>
        <dbReference type="ChEBI" id="CHEBI:18248"/>
    </ligandPart>
</feature>
<dbReference type="GO" id="GO:0020037">
    <property type="term" value="F:heme binding"/>
    <property type="evidence" value="ECO:0007669"/>
    <property type="project" value="InterPro"/>
</dbReference>
<dbReference type="EMBL" id="CAADRP010001719">
    <property type="protein sequence ID" value="VFU50220.1"/>
    <property type="molecule type" value="Genomic_DNA"/>
</dbReference>
<dbReference type="GO" id="GO:0005506">
    <property type="term" value="F:iron ion binding"/>
    <property type="evidence" value="ECO:0007669"/>
    <property type="project" value="InterPro"/>
</dbReference>
<keyword evidence="6" id="KW-1133">Transmembrane helix</keyword>
<dbReference type="InterPro" id="IPR050651">
    <property type="entry name" value="Plant_Cytochrome_P450_Monoox"/>
</dbReference>
<evidence type="ECO:0000256" key="1">
    <source>
        <dbReference type="ARBA" id="ARBA00004167"/>
    </source>
</evidence>
<dbReference type="PANTHER" id="PTHR47947:SF62">
    <property type="entry name" value="CYTOCHROME P450, FAMILY 81, SUBFAMILY D, POLYPEPTIDE 5"/>
    <property type="match status" value="1"/>
</dbReference>
<dbReference type="Pfam" id="PF00067">
    <property type="entry name" value="p450"/>
    <property type="match status" value="1"/>
</dbReference>
<keyword evidence="7 12" id="KW-0560">Oxidoreductase</keyword>
<comment type="cofactor">
    <cofactor evidence="11">
        <name>heme</name>
        <dbReference type="ChEBI" id="CHEBI:30413"/>
    </cofactor>
</comment>
<dbReference type="GO" id="GO:0004497">
    <property type="term" value="F:monooxygenase activity"/>
    <property type="evidence" value="ECO:0007669"/>
    <property type="project" value="UniProtKB-KW"/>
</dbReference>
<dbReference type="FunFam" id="1.10.630.10:FF:000023">
    <property type="entry name" value="Cytochrome P450 family protein"/>
    <property type="match status" value="1"/>
</dbReference>
<name>A0A6N2MQ10_SALVM</name>
<accession>A0A6N2MQ10</accession>
<proteinExistence type="inferred from homology"/>
<evidence type="ECO:0000256" key="11">
    <source>
        <dbReference type="PIRSR" id="PIRSR602401-1"/>
    </source>
</evidence>
<keyword evidence="8 11" id="KW-0408">Iron</keyword>
<keyword evidence="3 11" id="KW-0349">Heme</keyword>
<evidence type="ECO:0000256" key="7">
    <source>
        <dbReference type="ARBA" id="ARBA00023002"/>
    </source>
</evidence>
<dbReference type="GO" id="GO:0016705">
    <property type="term" value="F:oxidoreductase activity, acting on paired donors, with incorporation or reduction of molecular oxygen"/>
    <property type="evidence" value="ECO:0007669"/>
    <property type="project" value="InterPro"/>
</dbReference>
<evidence type="ECO:0000256" key="3">
    <source>
        <dbReference type="ARBA" id="ARBA00022617"/>
    </source>
</evidence>
<dbReference type="PRINTS" id="PR00463">
    <property type="entry name" value="EP450I"/>
</dbReference>
<dbReference type="InterPro" id="IPR001128">
    <property type="entry name" value="Cyt_P450"/>
</dbReference>
<sequence>MTLTLGSFIQSFEWDRVGENKIDMNESRIAGITMCKHEPLELMCKARRNKLFSKKRNLPPSPFALPIIGHLHLLKLPIHRTLDSLSKKYGPIFSLQLGSYLAVVVSSPSMVEECFTKNDIVLANRPDFLGGKHKLSYSNTTMGAVGYGDLWHNLRRISALEIFSTSRLTSLFSIRRDEVNILTRRLHSISSHGYAKVELRSMFFDLTCNVIMRMVAGKRYYGDDVKETVEDRLFREMLKEFIGYIAMIQVGDMIPILQWVDFTQDFKKLDRLNKRMDMFLQGLIDEHRHDRERNTMINSFLTLQEQQPEYYTDEIIKGHILVMLVAGTETVATAMEWVLASLLNHPRVLKKAKTELDTQVGDHLIEESDFAKLQYLQCIISETSRLYPVVPLLAPHLASADCTIGGYDVPAGTTLFVNAWAIHRDPTLWDDPTSFNPERFESGRVGAYNLIPFGMGRRACPGDGLANRMMTLTLGSLIQCFDWERVGDNKIDMTEKTAITMCKVEPLELMCKARPTLNMLLS</sequence>
<keyword evidence="4" id="KW-0812">Transmembrane</keyword>
<dbReference type="AlphaFoldDB" id="A0A6N2MQ10"/>
<evidence type="ECO:0000256" key="8">
    <source>
        <dbReference type="ARBA" id="ARBA00023004"/>
    </source>
</evidence>
<dbReference type="Gene3D" id="1.10.630.10">
    <property type="entry name" value="Cytochrome P450"/>
    <property type="match status" value="1"/>
</dbReference>
<comment type="subcellular location">
    <subcellularLocation>
        <location evidence="1">Membrane</location>
        <topology evidence="1">Single-pass membrane protein</topology>
    </subcellularLocation>
</comment>
<dbReference type="PANTHER" id="PTHR47947">
    <property type="entry name" value="CYTOCHROME P450 82C3-RELATED"/>
    <property type="match status" value="1"/>
</dbReference>
<evidence type="ECO:0000313" key="13">
    <source>
        <dbReference type="EMBL" id="VFU50220.1"/>
    </source>
</evidence>
<comment type="similarity">
    <text evidence="2 12">Belongs to the cytochrome P450 family.</text>
</comment>
<dbReference type="InterPro" id="IPR002401">
    <property type="entry name" value="Cyt_P450_E_grp-I"/>
</dbReference>
<dbReference type="PRINTS" id="PR00385">
    <property type="entry name" value="P450"/>
</dbReference>
<evidence type="ECO:0000256" key="9">
    <source>
        <dbReference type="ARBA" id="ARBA00023033"/>
    </source>
</evidence>
<evidence type="ECO:0000256" key="6">
    <source>
        <dbReference type="ARBA" id="ARBA00022989"/>
    </source>
</evidence>
<dbReference type="InterPro" id="IPR036396">
    <property type="entry name" value="Cyt_P450_sf"/>
</dbReference>
<dbReference type="PROSITE" id="PS00086">
    <property type="entry name" value="CYTOCHROME_P450"/>
    <property type="match status" value="1"/>
</dbReference>
<evidence type="ECO:0008006" key="14">
    <source>
        <dbReference type="Google" id="ProtNLM"/>
    </source>
</evidence>
<reference evidence="13" key="1">
    <citation type="submission" date="2019-03" db="EMBL/GenBank/DDBJ databases">
        <authorList>
            <person name="Mank J."/>
            <person name="Almeida P."/>
        </authorList>
    </citation>
    <scope>NUCLEOTIDE SEQUENCE</scope>
    <source>
        <strain evidence="13">78183</strain>
    </source>
</reference>
<keyword evidence="10" id="KW-0472">Membrane</keyword>
<evidence type="ECO:0000256" key="10">
    <source>
        <dbReference type="ARBA" id="ARBA00023136"/>
    </source>
</evidence>
<keyword evidence="5 11" id="KW-0479">Metal-binding</keyword>
<evidence type="ECO:0000256" key="5">
    <source>
        <dbReference type="ARBA" id="ARBA00022723"/>
    </source>
</evidence>
<gene>
    <name evidence="13" type="ORF">SVIM_LOCUS333900</name>
</gene>
<dbReference type="SUPFAM" id="SSF48264">
    <property type="entry name" value="Cytochrome P450"/>
    <property type="match status" value="1"/>
</dbReference>
<evidence type="ECO:0000256" key="2">
    <source>
        <dbReference type="ARBA" id="ARBA00010617"/>
    </source>
</evidence>
<keyword evidence="9 12" id="KW-0503">Monooxygenase</keyword>